<dbReference type="PANTHER" id="PTHR43318:SF1">
    <property type="entry name" value="POLYSACCHARIDE BIOSYNTHESIS PROTEIN EPSC-RELATED"/>
    <property type="match status" value="1"/>
</dbReference>
<gene>
    <name evidence="4" type="ORF">XM38_035110</name>
</gene>
<evidence type="ECO:0000313" key="4">
    <source>
        <dbReference type="EMBL" id="ASC72553.1"/>
    </source>
</evidence>
<proteinExistence type="inferred from homology"/>
<dbReference type="PANTHER" id="PTHR43318">
    <property type="entry name" value="UDP-N-ACETYLGLUCOSAMINE 4,6-DEHYDRATASE"/>
    <property type="match status" value="1"/>
</dbReference>
<feature type="transmembrane region" description="Helical" evidence="2">
    <location>
        <begin position="47"/>
        <end position="69"/>
    </location>
</feature>
<dbReference type="InterPro" id="IPR051203">
    <property type="entry name" value="Polysaccharide_Synthase-Rel"/>
</dbReference>
<protein>
    <submittedName>
        <fullName evidence="4">NAD-dependent epimerase</fullName>
    </submittedName>
</protein>
<dbReference type="Pfam" id="PF13727">
    <property type="entry name" value="CoA_binding_3"/>
    <property type="match status" value="1"/>
</dbReference>
<organism evidence="4 5">
    <name type="scientific">Halomicronema hongdechloris C2206</name>
    <dbReference type="NCBI Taxonomy" id="1641165"/>
    <lineage>
        <taxon>Bacteria</taxon>
        <taxon>Bacillati</taxon>
        <taxon>Cyanobacteriota</taxon>
        <taxon>Cyanophyceae</taxon>
        <taxon>Nodosilineales</taxon>
        <taxon>Nodosilineaceae</taxon>
        <taxon>Halomicronema</taxon>
    </lineage>
</organism>
<evidence type="ECO:0000313" key="5">
    <source>
        <dbReference type="Proteomes" id="UP000191901"/>
    </source>
</evidence>
<evidence type="ECO:0000259" key="3">
    <source>
        <dbReference type="Pfam" id="PF02719"/>
    </source>
</evidence>
<feature type="transmembrane region" description="Helical" evidence="2">
    <location>
        <begin position="12"/>
        <end position="35"/>
    </location>
</feature>
<dbReference type="CDD" id="cd05237">
    <property type="entry name" value="UDP_invert_4-6DH_SDR_e"/>
    <property type="match status" value="1"/>
</dbReference>
<keyword evidence="2" id="KW-0812">Transmembrane</keyword>
<dbReference type="RefSeq" id="WP_080806666.1">
    <property type="nucleotide sequence ID" value="NZ_CP021983.2"/>
</dbReference>
<dbReference type="EMBL" id="CP021983">
    <property type="protein sequence ID" value="ASC72553.1"/>
    <property type="molecule type" value="Genomic_DNA"/>
</dbReference>
<dbReference type="InterPro" id="IPR003869">
    <property type="entry name" value="Polysac_CapD-like"/>
</dbReference>
<feature type="transmembrane region" description="Helical" evidence="2">
    <location>
        <begin position="81"/>
        <end position="103"/>
    </location>
</feature>
<dbReference type="AlphaFoldDB" id="A0A1Z3HQG8"/>
<dbReference type="InterPro" id="IPR036291">
    <property type="entry name" value="NAD(P)-bd_dom_sf"/>
</dbReference>
<sequence>MVTKRLQFPSVYRLGQLCLDGTVAWLACSLAFLLRFEADIPSSHDDLAWVLPLVAIPGRLAIQAGFGTYQQIWRLFGFKDALTLFNGITFYSLLVLVVTRLLLPRVIAVPGIPLGVSTIDWCFCLMGMGALRYCRRWSLRRRRPRQCLESGASRRVLLVGAGFAGAQMVLESRQNRSLQIEVVGFIDDDPTKQGRKVEGVKVLGDTSRLVSIARGLQVEQIILSMPSAPAARLRQLVHQVNRSGLTLKTLPGPAEILQDKQLIPQARDLQITDILGRPEVYLNFSEQLCPPIPSAHDQVHGQVVLVTGAGGTIGSELCRQLARLRPKLLLLLGRGENSIFHIERELRADFPELALAPIIADIRHHHRMASVFHTWRPDLVFHAAAHKHVPLMQANPTEAIDNNAIASARLAQLSSQFGIKTFVLISTDKAVTPSNFMGLSKRLAELLLQAYATHSPTRFLTVRFGNVLGSRGSVVPLFKEQIARGGPVTVTHPKMTRYFMTIPEASRLVVQSLAVGESGQILVLDMGNPVKIVDLAVQMIHLAGCIPDVDIPIQFVGLRPGEKLHEALVNPHECLTTTDHPKIMVVKNGMADYQAQGVLRELQALVAAKEGQEQALWQACQRCLLQLEQGMQPWVISPSQ</sequence>
<evidence type="ECO:0000256" key="2">
    <source>
        <dbReference type="SAM" id="Phobius"/>
    </source>
</evidence>
<keyword evidence="5" id="KW-1185">Reference proteome</keyword>
<keyword evidence="2" id="KW-0472">Membrane</keyword>
<feature type="domain" description="Polysaccharide biosynthesis protein CapD-like" evidence="3">
    <location>
        <begin position="304"/>
        <end position="587"/>
    </location>
</feature>
<dbReference type="SUPFAM" id="SSF51735">
    <property type="entry name" value="NAD(P)-binding Rossmann-fold domains"/>
    <property type="match status" value="2"/>
</dbReference>
<feature type="transmembrane region" description="Helical" evidence="2">
    <location>
        <begin position="109"/>
        <end position="131"/>
    </location>
</feature>
<accession>A0A1Z3HQG8</accession>
<dbReference type="STRING" id="1641165.XM38_05875"/>
<keyword evidence="2" id="KW-1133">Transmembrane helix</keyword>
<dbReference type="Gene3D" id="3.40.50.720">
    <property type="entry name" value="NAD(P)-binding Rossmann-like Domain"/>
    <property type="match status" value="2"/>
</dbReference>
<dbReference type="Proteomes" id="UP000191901">
    <property type="component" value="Chromosome"/>
</dbReference>
<evidence type="ECO:0000256" key="1">
    <source>
        <dbReference type="ARBA" id="ARBA00007430"/>
    </source>
</evidence>
<name>A0A1Z3HQG8_9CYAN</name>
<dbReference type="OrthoDB" id="9803111at2"/>
<dbReference type="KEGG" id="hhg:XM38_035110"/>
<reference evidence="4 5" key="1">
    <citation type="journal article" date="2016" name="Biochim. Biophys. Acta">
        <title>Characterization of red-shifted phycobilisomes isolated from the chlorophyll f-containing cyanobacterium Halomicronema hongdechloris.</title>
        <authorList>
            <person name="Li Y."/>
            <person name="Lin Y."/>
            <person name="Garvey C.J."/>
            <person name="Birch D."/>
            <person name="Corkery R.W."/>
            <person name="Loughlin P.C."/>
            <person name="Scheer H."/>
            <person name="Willows R.D."/>
            <person name="Chen M."/>
        </authorList>
    </citation>
    <scope>NUCLEOTIDE SEQUENCE [LARGE SCALE GENOMIC DNA]</scope>
    <source>
        <strain evidence="4 5">C2206</strain>
    </source>
</reference>
<feature type="transmembrane region" description="Helical" evidence="2">
    <location>
        <begin position="152"/>
        <end position="170"/>
    </location>
</feature>
<dbReference type="Pfam" id="PF02719">
    <property type="entry name" value="Polysacc_synt_2"/>
    <property type="match status" value="1"/>
</dbReference>
<comment type="similarity">
    <text evidence="1">Belongs to the polysaccharide synthase family.</text>
</comment>